<comment type="similarity">
    <text evidence="1">Belongs to the arginase family. Agmatinase subfamily.</text>
</comment>
<comment type="cofactor">
    <cofactor evidence="4">
        <name>Mn(2+)</name>
        <dbReference type="ChEBI" id="CHEBI:29035"/>
    </cofactor>
    <text evidence="4">Binds 2 manganese ions per subunit.</text>
</comment>
<comment type="caution">
    <text evidence="5">The sequence shown here is derived from an EMBL/GenBank/DDBJ whole genome shotgun (WGS) entry which is preliminary data.</text>
</comment>
<dbReference type="NCBIfam" id="TIGR01230">
    <property type="entry name" value="agmatinase"/>
    <property type="match status" value="1"/>
</dbReference>
<accession>A0A4R8VC82</accession>
<dbReference type="InterPro" id="IPR023696">
    <property type="entry name" value="Ureohydrolase_dom_sf"/>
</dbReference>
<reference evidence="5 6" key="1">
    <citation type="submission" date="2019-03" db="EMBL/GenBank/DDBJ databases">
        <title>Genomics of glacier-inhabiting Cryobacterium strains.</title>
        <authorList>
            <person name="Liu Q."/>
            <person name="Xin Y.-H."/>
        </authorList>
    </citation>
    <scope>NUCLEOTIDE SEQUENCE [LARGE SCALE GENOMIC DNA]</scope>
    <source>
        <strain evidence="5 6">CGMCC 1.10440</strain>
    </source>
</reference>
<keyword evidence="2 4" id="KW-0479">Metal-binding</keyword>
<dbReference type="InterPro" id="IPR020855">
    <property type="entry name" value="Ureohydrolase_Mn_BS"/>
</dbReference>
<dbReference type="Gene3D" id="3.40.800.10">
    <property type="entry name" value="Ureohydrolase domain"/>
    <property type="match status" value="1"/>
</dbReference>
<dbReference type="PROSITE" id="PS51409">
    <property type="entry name" value="ARGINASE_2"/>
    <property type="match status" value="1"/>
</dbReference>
<evidence type="ECO:0000256" key="4">
    <source>
        <dbReference type="PIRSR" id="PIRSR036979-1"/>
    </source>
</evidence>
<evidence type="ECO:0000256" key="3">
    <source>
        <dbReference type="ARBA" id="ARBA00022801"/>
    </source>
</evidence>
<organism evidence="5 6">
    <name type="scientific">Terrimesophilobacter mesophilus</name>
    <dbReference type="NCBI Taxonomy" id="433647"/>
    <lineage>
        <taxon>Bacteria</taxon>
        <taxon>Bacillati</taxon>
        <taxon>Actinomycetota</taxon>
        <taxon>Actinomycetes</taxon>
        <taxon>Micrococcales</taxon>
        <taxon>Microbacteriaceae</taxon>
        <taxon>Terrimesophilobacter</taxon>
    </lineage>
</organism>
<feature type="binding site" evidence="4">
    <location>
        <position position="259"/>
    </location>
    <ligand>
        <name>Mn(2+)</name>
        <dbReference type="ChEBI" id="CHEBI:29035"/>
        <label>1</label>
    </ligand>
</feature>
<keyword evidence="4" id="KW-0464">Manganese</keyword>
<dbReference type="GO" id="GO:0046872">
    <property type="term" value="F:metal ion binding"/>
    <property type="evidence" value="ECO:0007669"/>
    <property type="project" value="UniProtKB-KW"/>
</dbReference>
<feature type="binding site" evidence="4">
    <location>
        <position position="170"/>
    </location>
    <ligand>
        <name>Mn(2+)</name>
        <dbReference type="ChEBI" id="CHEBI:29035"/>
        <label>1</label>
    </ligand>
</feature>
<evidence type="ECO:0000256" key="1">
    <source>
        <dbReference type="ARBA" id="ARBA00009227"/>
    </source>
</evidence>
<proteinExistence type="inferred from homology"/>
<name>A0A4R8VC82_9MICO</name>
<dbReference type="OrthoDB" id="9789727at2"/>
<dbReference type="Proteomes" id="UP000298488">
    <property type="component" value="Unassembled WGS sequence"/>
</dbReference>
<dbReference type="InterPro" id="IPR005925">
    <property type="entry name" value="Agmatinase-rel"/>
</dbReference>
<feature type="binding site" evidence="4">
    <location>
        <position position="166"/>
    </location>
    <ligand>
        <name>Mn(2+)</name>
        <dbReference type="ChEBI" id="CHEBI:29035"/>
        <label>1</label>
    </ligand>
</feature>
<dbReference type="InterPro" id="IPR006035">
    <property type="entry name" value="Ureohydrolase"/>
</dbReference>
<dbReference type="PIRSF" id="PIRSF036979">
    <property type="entry name" value="Arginase"/>
    <property type="match status" value="1"/>
</dbReference>
<dbReference type="PROSITE" id="PS01053">
    <property type="entry name" value="ARGINASE_1"/>
    <property type="match status" value="1"/>
</dbReference>
<dbReference type="SUPFAM" id="SSF52768">
    <property type="entry name" value="Arginase/deacetylase"/>
    <property type="match status" value="1"/>
</dbReference>
<dbReference type="AlphaFoldDB" id="A0A4R8VC82"/>
<feature type="binding site" evidence="4">
    <location>
        <position position="141"/>
    </location>
    <ligand>
        <name>Mn(2+)</name>
        <dbReference type="ChEBI" id="CHEBI:29035"/>
        <label>1</label>
    </ligand>
</feature>
<feature type="binding site" evidence="4">
    <location>
        <position position="168"/>
    </location>
    <ligand>
        <name>Mn(2+)</name>
        <dbReference type="ChEBI" id="CHEBI:29035"/>
        <label>1</label>
    </ligand>
</feature>
<protein>
    <submittedName>
        <fullName evidence="5">Agmatinase</fullName>
        <ecNumber evidence="5">3.5.3.11</ecNumber>
    </submittedName>
</protein>
<sequence>MSLAAQKPEPKRVLPPGMRTQLDASSFQGPATFGMRPLLTEPEQLDEWQPDVAIVGAPWDDNTTNRPGARFGPRAMRANAYDPGTYHLDLQVEMFDHLEVIDYGDAIMSHGMWEPSKEAIHQRVGEIASRGIIPIILGGDHSITWPAATAVAEHHGFGNVGMIHFDAHADTAEHIDGNLASHGSPMRRLIESGAIPGHNFIQVGLRGYWPGEEDQKWMRDNGLRHHPMQEVWERGAKDVMKDVIAEALDGTDAIYLSIDIDVLDPGFAPATGTPAPGGFAPIDLLRIVRQIVLDTNVVAMDVMEVAPAYDHADITINNAHGLIWEALAAMAYKNKGAL</sequence>
<dbReference type="PRINTS" id="PR00116">
    <property type="entry name" value="ARGINASE"/>
</dbReference>
<dbReference type="GO" id="GO:0008783">
    <property type="term" value="F:agmatinase activity"/>
    <property type="evidence" value="ECO:0007669"/>
    <property type="project" value="UniProtKB-EC"/>
</dbReference>
<dbReference type="Pfam" id="PF00491">
    <property type="entry name" value="Arginase"/>
    <property type="match status" value="1"/>
</dbReference>
<dbReference type="PANTHER" id="PTHR11358:SF26">
    <property type="entry name" value="GUANIDINO ACID HYDROLASE, MITOCHONDRIAL"/>
    <property type="match status" value="1"/>
</dbReference>
<evidence type="ECO:0000256" key="2">
    <source>
        <dbReference type="ARBA" id="ARBA00022723"/>
    </source>
</evidence>
<dbReference type="EC" id="3.5.3.11" evidence="5"/>
<feature type="binding site" evidence="4">
    <location>
        <position position="261"/>
    </location>
    <ligand>
        <name>Mn(2+)</name>
        <dbReference type="ChEBI" id="CHEBI:29035"/>
        <label>1</label>
    </ligand>
</feature>
<dbReference type="EMBL" id="SOFI01000003">
    <property type="protein sequence ID" value="TFB79720.1"/>
    <property type="molecule type" value="Genomic_DNA"/>
</dbReference>
<evidence type="ECO:0000313" key="5">
    <source>
        <dbReference type="EMBL" id="TFB79720.1"/>
    </source>
</evidence>
<evidence type="ECO:0000313" key="6">
    <source>
        <dbReference type="Proteomes" id="UP000298488"/>
    </source>
</evidence>
<gene>
    <name evidence="5" type="primary">speB</name>
    <name evidence="5" type="ORF">E3N84_06490</name>
</gene>
<dbReference type="GO" id="GO:0033389">
    <property type="term" value="P:putrescine biosynthetic process from arginine, via agmatine"/>
    <property type="evidence" value="ECO:0007669"/>
    <property type="project" value="TreeGrafter"/>
</dbReference>
<dbReference type="CDD" id="cd09990">
    <property type="entry name" value="Agmatinase-like"/>
    <property type="match status" value="1"/>
</dbReference>
<dbReference type="RefSeq" id="WP_104095591.1">
    <property type="nucleotide sequence ID" value="NZ_JACHBP010000001.1"/>
</dbReference>
<dbReference type="PANTHER" id="PTHR11358">
    <property type="entry name" value="ARGINASE/AGMATINASE"/>
    <property type="match status" value="1"/>
</dbReference>
<keyword evidence="3 5" id="KW-0378">Hydrolase</keyword>
<keyword evidence="6" id="KW-1185">Reference proteome</keyword>